<proteinExistence type="predicted"/>
<sequence length="286" mass="30847">MASVKVVTDSTADIPKDLVEALDIAVVPLKVNFGETETYTDGETLTPSGFYEKLQNSDEIPTTSQPTPHDFETLYRELASEDTVIFSIHLSAQLSGTYQAATIAAEEVDTSVEVIDSKGASYAFGIIVTDIARLAQNGANSDECRERLQQLMQDTSVFFMVDTLDYLQKNGRIGKASALVGSLLKMKPILSLTDEGEIYPYEKVRGRKKAFDSIVSHLEQTYGNQPVQLGVMHAVAGDTAETITAQVREKLNVETEVTAEIGAVVGAHVGPGTIAVTVAPAKNDDQ</sequence>
<accession>A0A1G8MI29</accession>
<dbReference type="EMBL" id="FNEN01000004">
    <property type="protein sequence ID" value="SDI67641.1"/>
    <property type="molecule type" value="Genomic_DNA"/>
</dbReference>
<evidence type="ECO:0000313" key="2">
    <source>
        <dbReference type="EMBL" id="SDI67641.1"/>
    </source>
</evidence>
<evidence type="ECO:0000256" key="1">
    <source>
        <dbReference type="ARBA" id="ARBA00023121"/>
    </source>
</evidence>
<dbReference type="Gene3D" id="3.30.1180.10">
    <property type="match status" value="1"/>
</dbReference>
<gene>
    <name evidence="2" type="ORF">SAMN04488123_104179</name>
</gene>
<dbReference type="PANTHER" id="PTHR33434:SF2">
    <property type="entry name" value="FATTY ACID-BINDING PROTEIN TM_1468"/>
    <property type="match status" value="1"/>
</dbReference>
<dbReference type="InterPro" id="IPR003797">
    <property type="entry name" value="DegV"/>
</dbReference>
<dbReference type="RefSeq" id="WP_090397377.1">
    <property type="nucleotide sequence ID" value="NZ_FNEN01000004.1"/>
</dbReference>
<dbReference type="OrthoDB" id="9780660at2"/>
<keyword evidence="1" id="KW-0446">Lipid-binding</keyword>
<dbReference type="Gene3D" id="3.40.50.10170">
    <property type="match status" value="1"/>
</dbReference>
<dbReference type="PROSITE" id="PS51482">
    <property type="entry name" value="DEGV"/>
    <property type="match status" value="1"/>
</dbReference>
<dbReference type="NCBIfam" id="TIGR00762">
    <property type="entry name" value="DegV"/>
    <property type="match status" value="1"/>
</dbReference>
<keyword evidence="3" id="KW-1185">Reference proteome</keyword>
<dbReference type="Pfam" id="PF02645">
    <property type="entry name" value="DegV"/>
    <property type="match status" value="1"/>
</dbReference>
<dbReference type="InterPro" id="IPR043168">
    <property type="entry name" value="DegV_C"/>
</dbReference>
<dbReference type="Proteomes" id="UP000198853">
    <property type="component" value="Unassembled WGS sequence"/>
</dbReference>
<dbReference type="PANTHER" id="PTHR33434">
    <property type="entry name" value="DEGV DOMAIN-CONTAINING PROTEIN DR_1986-RELATED"/>
    <property type="match status" value="1"/>
</dbReference>
<dbReference type="AlphaFoldDB" id="A0A1G8MI29"/>
<name>A0A1G8MI29_9BACI</name>
<evidence type="ECO:0000313" key="3">
    <source>
        <dbReference type="Proteomes" id="UP000198853"/>
    </source>
</evidence>
<dbReference type="InterPro" id="IPR050270">
    <property type="entry name" value="DegV_domain_contain"/>
</dbReference>
<protein>
    <submittedName>
        <fullName evidence="2">EDD domain protein, DegV family</fullName>
    </submittedName>
</protein>
<dbReference type="SUPFAM" id="SSF82549">
    <property type="entry name" value="DAK1/DegV-like"/>
    <property type="match status" value="1"/>
</dbReference>
<organism evidence="2 3">
    <name type="scientific">Natribacillus halophilus</name>
    <dbReference type="NCBI Taxonomy" id="549003"/>
    <lineage>
        <taxon>Bacteria</taxon>
        <taxon>Bacillati</taxon>
        <taxon>Bacillota</taxon>
        <taxon>Bacilli</taxon>
        <taxon>Bacillales</taxon>
        <taxon>Bacillaceae</taxon>
        <taxon>Natribacillus</taxon>
    </lineage>
</organism>
<reference evidence="2 3" key="1">
    <citation type="submission" date="2016-10" db="EMBL/GenBank/DDBJ databases">
        <authorList>
            <person name="de Groot N.N."/>
        </authorList>
    </citation>
    <scope>NUCLEOTIDE SEQUENCE [LARGE SCALE GENOMIC DNA]</scope>
    <source>
        <strain evidence="2 3">DSM 21771</strain>
    </source>
</reference>
<dbReference type="GO" id="GO:0008289">
    <property type="term" value="F:lipid binding"/>
    <property type="evidence" value="ECO:0007669"/>
    <property type="project" value="UniProtKB-KW"/>
</dbReference>